<protein>
    <submittedName>
        <fullName evidence="1">Uncharacterized protein</fullName>
    </submittedName>
</protein>
<dbReference type="InParanoid" id="E3N8Y5"/>
<accession>E3N8Y5</accession>
<evidence type="ECO:0000313" key="2">
    <source>
        <dbReference type="Proteomes" id="UP000008281"/>
    </source>
</evidence>
<dbReference type="Proteomes" id="UP000008281">
    <property type="component" value="Unassembled WGS sequence"/>
</dbReference>
<sequence>MGFGDYIPGHQILRFGTINTTAPLSTSKRILEEYDKTLLTLMDDPGFIIGTERSMRNDGSVALRQD</sequence>
<reference evidence="1" key="1">
    <citation type="submission" date="2007-07" db="EMBL/GenBank/DDBJ databases">
        <title>PCAP assembly of the Caenorhabditis remanei genome.</title>
        <authorList>
            <consortium name="The Caenorhabditis remanei Sequencing Consortium"/>
            <person name="Wilson R.K."/>
        </authorList>
    </citation>
    <scope>NUCLEOTIDE SEQUENCE [LARGE SCALE GENOMIC DNA]</scope>
    <source>
        <strain evidence="1">PB4641</strain>
    </source>
</reference>
<dbReference type="AlphaFoldDB" id="E3N8Y5"/>
<dbReference type="HOGENOM" id="CLU_2833632_0_0_1"/>
<evidence type="ECO:0000313" key="1">
    <source>
        <dbReference type="EMBL" id="EFO90053.1"/>
    </source>
</evidence>
<name>E3N8Y5_CAERE</name>
<dbReference type="EMBL" id="DS268560">
    <property type="protein sequence ID" value="EFO90053.1"/>
    <property type="molecule type" value="Genomic_DNA"/>
</dbReference>
<gene>
    <name evidence="1" type="ORF">CRE_21509</name>
</gene>
<organism evidence="2">
    <name type="scientific">Caenorhabditis remanei</name>
    <name type="common">Caenorhabditis vulgaris</name>
    <dbReference type="NCBI Taxonomy" id="31234"/>
    <lineage>
        <taxon>Eukaryota</taxon>
        <taxon>Metazoa</taxon>
        <taxon>Ecdysozoa</taxon>
        <taxon>Nematoda</taxon>
        <taxon>Chromadorea</taxon>
        <taxon>Rhabditida</taxon>
        <taxon>Rhabditina</taxon>
        <taxon>Rhabditomorpha</taxon>
        <taxon>Rhabditoidea</taxon>
        <taxon>Rhabditidae</taxon>
        <taxon>Peloderinae</taxon>
        <taxon>Caenorhabditis</taxon>
    </lineage>
</organism>
<keyword evidence="2" id="KW-1185">Reference proteome</keyword>
<proteinExistence type="predicted"/>